<dbReference type="SMART" id="SM00853">
    <property type="entry name" value="MutL_C"/>
    <property type="match status" value="1"/>
</dbReference>
<evidence type="ECO:0000256" key="6">
    <source>
        <dbReference type="SAM" id="MobiDB-lite"/>
    </source>
</evidence>
<dbReference type="GO" id="GO:0030983">
    <property type="term" value="F:mismatched DNA binding"/>
    <property type="evidence" value="ECO:0007669"/>
    <property type="project" value="InterPro"/>
</dbReference>
<evidence type="ECO:0000256" key="4">
    <source>
        <dbReference type="ARBA" id="ARBA00023204"/>
    </source>
</evidence>
<dbReference type="AlphaFoldDB" id="A0A327W7V8"/>
<gene>
    <name evidence="5" type="primary">mutL</name>
    <name evidence="9" type="ORF">CLV59_102252</name>
</gene>
<dbReference type="SMART" id="SM01340">
    <property type="entry name" value="DNA_mis_repair"/>
    <property type="match status" value="1"/>
</dbReference>
<dbReference type="NCBIfam" id="TIGR00585">
    <property type="entry name" value="mutl"/>
    <property type="match status" value="1"/>
</dbReference>
<dbReference type="InterPro" id="IPR014721">
    <property type="entry name" value="Ribsml_uS5_D2-typ_fold_subgr"/>
</dbReference>
<dbReference type="GO" id="GO:0006298">
    <property type="term" value="P:mismatch repair"/>
    <property type="evidence" value="ECO:0007669"/>
    <property type="project" value="UniProtKB-UniRule"/>
</dbReference>
<dbReference type="Proteomes" id="UP000249819">
    <property type="component" value="Unassembled WGS sequence"/>
</dbReference>
<evidence type="ECO:0000259" key="8">
    <source>
        <dbReference type="SMART" id="SM01340"/>
    </source>
</evidence>
<dbReference type="HAMAP" id="MF_00149">
    <property type="entry name" value="DNA_mis_repair"/>
    <property type="match status" value="1"/>
</dbReference>
<dbReference type="PANTHER" id="PTHR10073:SF12">
    <property type="entry name" value="DNA MISMATCH REPAIR PROTEIN MLH1"/>
    <property type="match status" value="1"/>
</dbReference>
<dbReference type="PANTHER" id="PTHR10073">
    <property type="entry name" value="DNA MISMATCH REPAIR PROTEIN MLH, PMS, MUTL"/>
    <property type="match status" value="1"/>
</dbReference>
<dbReference type="Pfam" id="PF13589">
    <property type="entry name" value="HATPase_c_3"/>
    <property type="match status" value="1"/>
</dbReference>
<feature type="region of interest" description="Disordered" evidence="6">
    <location>
        <begin position="407"/>
        <end position="439"/>
    </location>
</feature>
<dbReference type="RefSeq" id="WP_111591201.1">
    <property type="nucleotide sequence ID" value="NZ_QLMA01000002.1"/>
</dbReference>
<comment type="similarity">
    <text evidence="1 5">Belongs to the DNA mismatch repair MutL/HexB family.</text>
</comment>
<dbReference type="PROSITE" id="PS00058">
    <property type="entry name" value="DNA_MISMATCH_REPAIR_1"/>
    <property type="match status" value="1"/>
</dbReference>
<evidence type="ECO:0000256" key="1">
    <source>
        <dbReference type="ARBA" id="ARBA00006082"/>
    </source>
</evidence>
<dbReference type="InterPro" id="IPR014790">
    <property type="entry name" value="MutL_C"/>
</dbReference>
<organism evidence="9 10">
    <name type="scientific">Chitinophaga dinghuensis</name>
    <dbReference type="NCBI Taxonomy" id="1539050"/>
    <lineage>
        <taxon>Bacteria</taxon>
        <taxon>Pseudomonadati</taxon>
        <taxon>Bacteroidota</taxon>
        <taxon>Chitinophagia</taxon>
        <taxon>Chitinophagales</taxon>
        <taxon>Chitinophagaceae</taxon>
        <taxon>Chitinophaga</taxon>
    </lineage>
</organism>
<keyword evidence="4 5" id="KW-0234">DNA repair</keyword>
<feature type="domain" description="DNA mismatch repair protein S5" evidence="8">
    <location>
        <begin position="209"/>
        <end position="327"/>
    </location>
</feature>
<dbReference type="SUPFAM" id="SSF55874">
    <property type="entry name" value="ATPase domain of HSP90 chaperone/DNA topoisomerase II/histidine kinase"/>
    <property type="match status" value="1"/>
</dbReference>
<keyword evidence="10" id="KW-1185">Reference proteome</keyword>
<dbReference type="GO" id="GO:0016887">
    <property type="term" value="F:ATP hydrolysis activity"/>
    <property type="evidence" value="ECO:0007669"/>
    <property type="project" value="InterPro"/>
</dbReference>
<dbReference type="InterPro" id="IPR020568">
    <property type="entry name" value="Ribosomal_Su5_D2-typ_SF"/>
</dbReference>
<dbReference type="CDD" id="cd16926">
    <property type="entry name" value="HATPase_MutL-MLH-PMS-like"/>
    <property type="match status" value="1"/>
</dbReference>
<comment type="function">
    <text evidence="5">This protein is involved in the repair of mismatches in DNA. It is required for dam-dependent methyl-directed DNA mismatch repair. May act as a 'molecular matchmaker', a protein that promotes the formation of a stable complex between two or more DNA-binding proteins in an ATP-dependent manner without itself being part of a final effector complex.</text>
</comment>
<proteinExistence type="inferred from homology"/>
<dbReference type="InterPro" id="IPR037198">
    <property type="entry name" value="MutL_C_sf"/>
</dbReference>
<dbReference type="Pfam" id="PF08676">
    <property type="entry name" value="MutL_C"/>
    <property type="match status" value="1"/>
</dbReference>
<dbReference type="InterPro" id="IPR042121">
    <property type="entry name" value="MutL_C_regsub"/>
</dbReference>
<dbReference type="InterPro" id="IPR002099">
    <property type="entry name" value="MutL/Mlh/PMS"/>
</dbReference>
<dbReference type="CDD" id="cd00782">
    <property type="entry name" value="MutL_Trans"/>
    <property type="match status" value="1"/>
</dbReference>
<protein>
    <recommendedName>
        <fullName evidence="2 5">DNA mismatch repair protein MutL</fullName>
    </recommendedName>
</protein>
<dbReference type="InterPro" id="IPR020667">
    <property type="entry name" value="DNA_mismatch_repair_MutL"/>
</dbReference>
<dbReference type="FunFam" id="3.30.565.10:FF:000003">
    <property type="entry name" value="DNA mismatch repair endonuclease MutL"/>
    <property type="match status" value="1"/>
</dbReference>
<dbReference type="InterPro" id="IPR013507">
    <property type="entry name" value="DNA_mismatch_S5_2-like"/>
</dbReference>
<dbReference type="Pfam" id="PF01119">
    <property type="entry name" value="DNA_mis_repair"/>
    <property type="match status" value="1"/>
</dbReference>
<dbReference type="Gene3D" id="3.30.565.10">
    <property type="entry name" value="Histidine kinase-like ATPase, C-terminal domain"/>
    <property type="match status" value="1"/>
</dbReference>
<dbReference type="SUPFAM" id="SSF118116">
    <property type="entry name" value="DNA mismatch repair protein MutL"/>
    <property type="match status" value="1"/>
</dbReference>
<dbReference type="GO" id="GO:0032300">
    <property type="term" value="C:mismatch repair complex"/>
    <property type="evidence" value="ECO:0007669"/>
    <property type="project" value="InterPro"/>
</dbReference>
<evidence type="ECO:0000256" key="3">
    <source>
        <dbReference type="ARBA" id="ARBA00022763"/>
    </source>
</evidence>
<sequence length="638" mass="71579">MADIINLLPDNIANQIAAGEVIQRPASAVKELLENAVDAGATEIHLIIKDAGKELVQVIDNGGGMSETDARMCFERHATSKIQTIEDLFSIRTMGFRGEALASIAAVAQVELKTRKRGADIGTYIEIDNSSVRTQEPCQTAEGTSIAMKNLFFNVPARRNFLKSNAAEMRHIVDEFIRVAMAYPQLQFTLTSNNQQLFHLDKGSLKQRIIAILGQHYNARLVNVKESTDYMNVYGFVGKPETAKKTRGDQFFFVNNRFIKSHYLHHAVMNAFADIIPADSFPLYVLFIDVNPEHVDINVHPTKQEIKFDDEKVMYAFVQAAVKHALAQFSVTPTLDFDLDPSIQQLDAVSKPFTEQQKTESTHSPLYKSFTQAHQAHVIDRSNSNLKNWKDLYDKPAAPQTESYAMSAYSDADDDDTEQETRTAVTYQSAQPASTASAIDERWQDSTNAQKVPVQVHQQYILSQIKSGFILIDQHAAHERILYERYQRALQEAPVATQQSLFPQTLQLPPADAAIVSEMLPDLQALGYDLEPFGNHTFVVRGTPADIQTGNDQATIEGLLEQFKNFSQDLKVNRREHLIRSMARNNAIPCGKVLSAREMQNIIDELFACTMPNVAPGGKFTFISFKLTDLARMFERNQ</sequence>
<dbReference type="InterPro" id="IPR042120">
    <property type="entry name" value="MutL_C_dimsub"/>
</dbReference>
<dbReference type="OrthoDB" id="9763467at2"/>
<evidence type="ECO:0000256" key="5">
    <source>
        <dbReference type="HAMAP-Rule" id="MF_00149"/>
    </source>
</evidence>
<feature type="domain" description="MutL C-terminal dimerisation" evidence="7">
    <location>
        <begin position="452"/>
        <end position="594"/>
    </location>
</feature>
<evidence type="ECO:0000313" key="9">
    <source>
        <dbReference type="EMBL" id="RAJ85548.1"/>
    </source>
</evidence>
<dbReference type="Gene3D" id="3.30.230.10">
    <property type="match status" value="1"/>
</dbReference>
<dbReference type="SUPFAM" id="SSF54211">
    <property type="entry name" value="Ribosomal protein S5 domain 2-like"/>
    <property type="match status" value="1"/>
</dbReference>
<keyword evidence="3 5" id="KW-0227">DNA damage</keyword>
<dbReference type="EMBL" id="QLMA01000002">
    <property type="protein sequence ID" value="RAJ85548.1"/>
    <property type="molecule type" value="Genomic_DNA"/>
</dbReference>
<dbReference type="GO" id="GO:0140664">
    <property type="term" value="F:ATP-dependent DNA damage sensor activity"/>
    <property type="evidence" value="ECO:0007669"/>
    <property type="project" value="InterPro"/>
</dbReference>
<dbReference type="InterPro" id="IPR036890">
    <property type="entry name" value="HATPase_C_sf"/>
</dbReference>
<dbReference type="GO" id="GO:0005524">
    <property type="term" value="F:ATP binding"/>
    <property type="evidence" value="ECO:0007669"/>
    <property type="project" value="InterPro"/>
</dbReference>
<dbReference type="InterPro" id="IPR014762">
    <property type="entry name" value="DNA_mismatch_repair_CS"/>
</dbReference>
<evidence type="ECO:0000256" key="2">
    <source>
        <dbReference type="ARBA" id="ARBA00021975"/>
    </source>
</evidence>
<comment type="caution">
    <text evidence="9">The sequence shown here is derived from an EMBL/GenBank/DDBJ whole genome shotgun (WGS) entry which is preliminary data.</text>
</comment>
<dbReference type="Gene3D" id="3.30.1370.100">
    <property type="entry name" value="MutL, C-terminal domain, regulatory subdomain"/>
    <property type="match status" value="1"/>
</dbReference>
<evidence type="ECO:0000313" key="10">
    <source>
        <dbReference type="Proteomes" id="UP000249819"/>
    </source>
</evidence>
<dbReference type="Gene3D" id="3.30.1540.20">
    <property type="entry name" value="MutL, C-terminal domain, dimerisation subdomain"/>
    <property type="match status" value="1"/>
</dbReference>
<evidence type="ECO:0000259" key="7">
    <source>
        <dbReference type="SMART" id="SM00853"/>
    </source>
</evidence>
<accession>A0A327W7V8</accession>
<feature type="compositionally biased region" description="Polar residues" evidence="6">
    <location>
        <begin position="422"/>
        <end position="437"/>
    </location>
</feature>
<name>A0A327W7V8_9BACT</name>
<dbReference type="InterPro" id="IPR038973">
    <property type="entry name" value="MutL/Mlh/Pms-like"/>
</dbReference>
<reference evidence="9 10" key="1">
    <citation type="submission" date="2018-06" db="EMBL/GenBank/DDBJ databases">
        <title>Genomic Encyclopedia of Archaeal and Bacterial Type Strains, Phase II (KMG-II): from individual species to whole genera.</title>
        <authorList>
            <person name="Goeker M."/>
        </authorList>
    </citation>
    <scope>NUCLEOTIDE SEQUENCE [LARGE SCALE GENOMIC DNA]</scope>
    <source>
        <strain evidence="9 10">DSM 29821</strain>
    </source>
</reference>